<organism evidence="3 4">
    <name type="scientific">Streptomyces malaysiensis subsp. samsunensis</name>
    <dbReference type="NCBI Taxonomy" id="459658"/>
    <lineage>
        <taxon>Bacteria</taxon>
        <taxon>Bacillati</taxon>
        <taxon>Actinomycetota</taxon>
        <taxon>Actinomycetes</taxon>
        <taxon>Kitasatosporales</taxon>
        <taxon>Streptomycetaceae</taxon>
        <taxon>Streptomyces</taxon>
        <taxon>Streptomyces violaceusniger group</taxon>
    </lineage>
</organism>
<sequence>MSGIEGRGQSADDLPLLRERVLRDADEALPTVLDWTEQHEHWPVRAACLKLLSEHYIGDPRAVSAIKRATHDPVDWVAFTAIQLAEQHRLLPVVQDLIRITGWPSNFTNPNAQGKPVGCGAAFTKRALRNILGSSDHRELRNIEDAVFAGHRRLLDSMWRPRINDDAVRVPAGPFRMGGLPRPDNVFKMDESDSVLHEIDLPEFYIDRLAVTNTRYAEFLDDVSGSAEFDHPDQDPGKDHTPAHWHDRRFNRPDLPVVGIDWYDAWAFARWAGGALPSESQWEKTARGTDERVYPWGNDFLPDQCNYVERAFGRTVSDARELEETLVTANTESIPQEPLLSADSFPEGASPYGAVQMSGNIWELTRTNFFTREDMDPFFRGRRPFEFMHRKDAFHVLRGGAWSSPPPCLATFYRGKDLITDRHNEVGFRCVYPVR</sequence>
<dbReference type="InterPro" id="IPR011989">
    <property type="entry name" value="ARM-like"/>
</dbReference>
<proteinExistence type="predicted"/>
<dbReference type="AlphaFoldDB" id="A0A9X2RXF2"/>
<dbReference type="SUPFAM" id="SSF48371">
    <property type="entry name" value="ARM repeat"/>
    <property type="match status" value="1"/>
</dbReference>
<comment type="caution">
    <text evidence="3">The sequence shown here is derived from an EMBL/GenBank/DDBJ whole genome shotgun (WGS) entry which is preliminary data.</text>
</comment>
<dbReference type="EMBL" id="JANIIC010000054">
    <property type="protein sequence ID" value="MCQ8834222.1"/>
    <property type="molecule type" value="Genomic_DNA"/>
</dbReference>
<evidence type="ECO:0000259" key="2">
    <source>
        <dbReference type="Pfam" id="PF03781"/>
    </source>
</evidence>
<dbReference type="InterPro" id="IPR051043">
    <property type="entry name" value="Sulfatase_Mod_Factor_Kinase"/>
</dbReference>
<dbReference type="Gene3D" id="3.90.1580.10">
    <property type="entry name" value="paralog of FGE (formylglycine-generating enzyme)"/>
    <property type="match status" value="1"/>
</dbReference>
<dbReference type="Proteomes" id="UP001142400">
    <property type="component" value="Unassembled WGS sequence"/>
</dbReference>
<dbReference type="RefSeq" id="WP_257634615.1">
    <property type="nucleotide sequence ID" value="NZ_JANIIC010000054.1"/>
</dbReference>
<keyword evidence="4" id="KW-1185">Reference proteome</keyword>
<dbReference type="InterPro" id="IPR016187">
    <property type="entry name" value="CTDL_fold"/>
</dbReference>
<protein>
    <submittedName>
        <fullName evidence="3">SUMF1/EgtB/PvdO family nonheme iron enzyme</fullName>
    </submittedName>
</protein>
<dbReference type="GO" id="GO:0120147">
    <property type="term" value="F:formylglycine-generating oxidase activity"/>
    <property type="evidence" value="ECO:0007669"/>
    <property type="project" value="TreeGrafter"/>
</dbReference>
<dbReference type="Pfam" id="PF03781">
    <property type="entry name" value="FGE-sulfatase"/>
    <property type="match status" value="1"/>
</dbReference>
<dbReference type="InterPro" id="IPR016024">
    <property type="entry name" value="ARM-type_fold"/>
</dbReference>
<name>A0A9X2RXF2_STRMQ</name>
<gene>
    <name evidence="3" type="ORF">NQU54_35500</name>
</gene>
<feature type="compositionally biased region" description="Basic and acidic residues" evidence="1">
    <location>
        <begin position="228"/>
        <end position="246"/>
    </location>
</feature>
<accession>A0A9X2RXF2</accession>
<dbReference type="Gene3D" id="1.25.10.10">
    <property type="entry name" value="Leucine-rich Repeat Variant"/>
    <property type="match status" value="1"/>
</dbReference>
<evidence type="ECO:0000256" key="1">
    <source>
        <dbReference type="SAM" id="MobiDB-lite"/>
    </source>
</evidence>
<evidence type="ECO:0000313" key="3">
    <source>
        <dbReference type="EMBL" id="MCQ8834222.1"/>
    </source>
</evidence>
<evidence type="ECO:0000313" key="4">
    <source>
        <dbReference type="Proteomes" id="UP001142400"/>
    </source>
</evidence>
<feature type="domain" description="Sulfatase-modifying factor enzyme-like" evidence="2">
    <location>
        <begin position="164"/>
        <end position="431"/>
    </location>
</feature>
<dbReference type="PANTHER" id="PTHR23150">
    <property type="entry name" value="SULFATASE MODIFYING FACTOR 1, 2"/>
    <property type="match status" value="1"/>
</dbReference>
<dbReference type="InterPro" id="IPR005532">
    <property type="entry name" value="SUMF_dom"/>
</dbReference>
<dbReference type="InterPro" id="IPR042095">
    <property type="entry name" value="SUMF_sf"/>
</dbReference>
<dbReference type="SUPFAM" id="SSF56436">
    <property type="entry name" value="C-type lectin-like"/>
    <property type="match status" value="1"/>
</dbReference>
<dbReference type="PANTHER" id="PTHR23150:SF19">
    <property type="entry name" value="FORMYLGLYCINE-GENERATING ENZYME"/>
    <property type="match status" value="1"/>
</dbReference>
<feature type="region of interest" description="Disordered" evidence="1">
    <location>
        <begin position="227"/>
        <end position="246"/>
    </location>
</feature>
<reference evidence="3" key="1">
    <citation type="submission" date="2022-06" db="EMBL/GenBank/DDBJ databases">
        <title>WGS of actinobacteria.</title>
        <authorList>
            <person name="Thawai C."/>
        </authorList>
    </citation>
    <scope>NUCLEOTIDE SEQUENCE</scope>
    <source>
        <strain evidence="3">DSM 42010</strain>
    </source>
</reference>